<keyword evidence="3" id="KW-1185">Reference proteome</keyword>
<feature type="compositionally biased region" description="Polar residues" evidence="1">
    <location>
        <begin position="1"/>
        <end position="32"/>
    </location>
</feature>
<organism evidence="2 3">
    <name type="scientific">Trifolium medium</name>
    <dbReference type="NCBI Taxonomy" id="97028"/>
    <lineage>
        <taxon>Eukaryota</taxon>
        <taxon>Viridiplantae</taxon>
        <taxon>Streptophyta</taxon>
        <taxon>Embryophyta</taxon>
        <taxon>Tracheophyta</taxon>
        <taxon>Spermatophyta</taxon>
        <taxon>Magnoliopsida</taxon>
        <taxon>eudicotyledons</taxon>
        <taxon>Gunneridae</taxon>
        <taxon>Pentapetalae</taxon>
        <taxon>rosids</taxon>
        <taxon>fabids</taxon>
        <taxon>Fabales</taxon>
        <taxon>Fabaceae</taxon>
        <taxon>Papilionoideae</taxon>
        <taxon>50 kb inversion clade</taxon>
        <taxon>NPAAA clade</taxon>
        <taxon>Hologalegina</taxon>
        <taxon>IRL clade</taxon>
        <taxon>Trifolieae</taxon>
        <taxon>Trifolium</taxon>
    </lineage>
</organism>
<dbReference type="AlphaFoldDB" id="A0A392SEU0"/>
<sequence length="106" mass="11266">STLTATPSAVAQRQNQNQSFFPKELNFSNSLKPESGEILNFGESRKNSYSAGNGNFFTGQSQFAAGEENRKRRSPASRNSIDDGMLSFTSGVLLPASNMKPSGGGG</sequence>
<name>A0A392SEU0_9FABA</name>
<dbReference type="Proteomes" id="UP000265520">
    <property type="component" value="Unassembled WGS sequence"/>
</dbReference>
<proteinExistence type="predicted"/>
<feature type="non-terminal residue" evidence="2">
    <location>
        <position position="1"/>
    </location>
</feature>
<feature type="compositionally biased region" description="Polar residues" evidence="1">
    <location>
        <begin position="47"/>
        <end position="63"/>
    </location>
</feature>
<feature type="non-terminal residue" evidence="2">
    <location>
        <position position="106"/>
    </location>
</feature>
<evidence type="ECO:0000313" key="3">
    <source>
        <dbReference type="Proteomes" id="UP000265520"/>
    </source>
</evidence>
<accession>A0A392SEU0</accession>
<dbReference type="EMBL" id="LXQA010368403">
    <property type="protein sequence ID" value="MCI47169.1"/>
    <property type="molecule type" value="Genomic_DNA"/>
</dbReference>
<evidence type="ECO:0000256" key="1">
    <source>
        <dbReference type="SAM" id="MobiDB-lite"/>
    </source>
</evidence>
<reference evidence="2 3" key="1">
    <citation type="journal article" date="2018" name="Front. Plant Sci.">
        <title>Red Clover (Trifolium pratense) and Zigzag Clover (T. medium) - A Picture of Genomic Similarities and Differences.</title>
        <authorList>
            <person name="Dluhosova J."/>
            <person name="Istvanek J."/>
            <person name="Nedelnik J."/>
            <person name="Repkova J."/>
        </authorList>
    </citation>
    <scope>NUCLEOTIDE SEQUENCE [LARGE SCALE GENOMIC DNA]</scope>
    <source>
        <strain evidence="3">cv. 10/8</strain>
        <tissue evidence="2">Leaf</tissue>
    </source>
</reference>
<feature type="region of interest" description="Disordered" evidence="1">
    <location>
        <begin position="1"/>
        <end position="85"/>
    </location>
</feature>
<evidence type="ECO:0000313" key="2">
    <source>
        <dbReference type="EMBL" id="MCI47169.1"/>
    </source>
</evidence>
<protein>
    <submittedName>
        <fullName evidence="2">Transcription factor MYC2-like</fullName>
    </submittedName>
</protein>
<comment type="caution">
    <text evidence="2">The sequence shown here is derived from an EMBL/GenBank/DDBJ whole genome shotgun (WGS) entry which is preliminary data.</text>
</comment>